<evidence type="ECO:0000256" key="1">
    <source>
        <dbReference type="ARBA" id="ARBA00009437"/>
    </source>
</evidence>
<dbReference type="SUPFAM" id="SSF53850">
    <property type="entry name" value="Periplasmic binding protein-like II"/>
    <property type="match status" value="1"/>
</dbReference>
<dbReference type="InterPro" id="IPR000847">
    <property type="entry name" value="LysR_HTH_N"/>
</dbReference>
<dbReference type="RefSeq" id="WP_316684256.1">
    <property type="nucleotide sequence ID" value="NZ_CATZAT010000007.1"/>
</dbReference>
<gene>
    <name evidence="6" type="primary">yofA_4</name>
    <name evidence="6" type="ORF">LMG18096_03301</name>
</gene>
<evidence type="ECO:0000256" key="3">
    <source>
        <dbReference type="ARBA" id="ARBA00023125"/>
    </source>
</evidence>
<dbReference type="PANTHER" id="PTHR30419">
    <property type="entry name" value="HTH-TYPE TRANSCRIPTIONAL REGULATOR YBHD"/>
    <property type="match status" value="1"/>
</dbReference>
<dbReference type="GO" id="GO:0003677">
    <property type="term" value="F:DNA binding"/>
    <property type="evidence" value="ECO:0007669"/>
    <property type="project" value="UniProtKB-KW"/>
</dbReference>
<name>A0ABC8QEB4_9RALS</name>
<evidence type="ECO:0000313" key="7">
    <source>
        <dbReference type="Proteomes" id="UP001189663"/>
    </source>
</evidence>
<dbReference type="SUPFAM" id="SSF46785">
    <property type="entry name" value="Winged helix' DNA-binding domain"/>
    <property type="match status" value="1"/>
</dbReference>
<dbReference type="InterPro" id="IPR005119">
    <property type="entry name" value="LysR_subst-bd"/>
</dbReference>
<keyword evidence="2" id="KW-0805">Transcription regulation</keyword>
<dbReference type="InterPro" id="IPR050950">
    <property type="entry name" value="HTH-type_LysR_regulators"/>
</dbReference>
<evidence type="ECO:0000256" key="4">
    <source>
        <dbReference type="ARBA" id="ARBA00023163"/>
    </source>
</evidence>
<keyword evidence="4" id="KW-0804">Transcription</keyword>
<dbReference type="Proteomes" id="UP001189663">
    <property type="component" value="Unassembled WGS sequence"/>
</dbReference>
<dbReference type="Gene3D" id="1.10.10.10">
    <property type="entry name" value="Winged helix-like DNA-binding domain superfamily/Winged helix DNA-binding domain"/>
    <property type="match status" value="1"/>
</dbReference>
<dbReference type="Pfam" id="PF00126">
    <property type="entry name" value="HTH_1"/>
    <property type="match status" value="1"/>
</dbReference>
<keyword evidence="3" id="KW-0238">DNA-binding</keyword>
<accession>A0ABC8QEB4</accession>
<dbReference type="EMBL" id="CATZAT010000007">
    <property type="protein sequence ID" value="CAJ0796731.1"/>
    <property type="molecule type" value="Genomic_DNA"/>
</dbReference>
<dbReference type="InterPro" id="IPR036390">
    <property type="entry name" value="WH_DNA-bd_sf"/>
</dbReference>
<dbReference type="Gene3D" id="3.40.190.10">
    <property type="entry name" value="Periplasmic binding protein-like II"/>
    <property type="match status" value="2"/>
</dbReference>
<evidence type="ECO:0000259" key="5">
    <source>
        <dbReference type="PROSITE" id="PS50931"/>
    </source>
</evidence>
<reference evidence="6 7" key="1">
    <citation type="submission" date="2023-07" db="EMBL/GenBank/DDBJ databases">
        <authorList>
            <person name="Peeters C."/>
        </authorList>
    </citation>
    <scope>NUCLEOTIDE SEQUENCE [LARGE SCALE GENOMIC DNA]</scope>
    <source>
        <strain evidence="6 7">LMG 18096</strain>
    </source>
</reference>
<protein>
    <submittedName>
        <fullName evidence="6">HTH-type transcriptional regulator YofA</fullName>
    </submittedName>
</protein>
<keyword evidence="7" id="KW-1185">Reference proteome</keyword>
<dbReference type="PROSITE" id="PS50931">
    <property type="entry name" value="HTH_LYSR"/>
    <property type="match status" value="1"/>
</dbReference>
<comment type="similarity">
    <text evidence="1">Belongs to the LysR transcriptional regulatory family.</text>
</comment>
<dbReference type="InterPro" id="IPR036388">
    <property type="entry name" value="WH-like_DNA-bd_sf"/>
</dbReference>
<evidence type="ECO:0000256" key="2">
    <source>
        <dbReference type="ARBA" id="ARBA00023015"/>
    </source>
</evidence>
<feature type="domain" description="HTH lysR-type" evidence="5">
    <location>
        <begin position="1"/>
        <end position="58"/>
    </location>
</feature>
<dbReference type="AlphaFoldDB" id="A0ABC8QEB4"/>
<comment type="caution">
    <text evidence="6">The sequence shown here is derived from an EMBL/GenBank/DDBJ whole genome shotgun (WGS) entry which is preliminary data.</text>
</comment>
<evidence type="ECO:0000313" key="6">
    <source>
        <dbReference type="EMBL" id="CAJ0796731.1"/>
    </source>
</evidence>
<dbReference type="CDD" id="cd08427">
    <property type="entry name" value="PBP2_LTTR_like_2"/>
    <property type="match status" value="1"/>
</dbReference>
<proteinExistence type="inferred from homology"/>
<sequence length="295" mass="32065">MDALQLQSFVMVVEMGSLSEAAKKLGVTPAAIGARVRALEDDIGVTLVKRTGRFVKPTLAGTNILERSRGVLRELRDLRTAAHSGASIGELRLGVFPTAMTSLLPSVLKRLFSRQPDLKILVSSGTSIELCCKVDDGTLDAAIVVEPQFSVPKACEWRALIAEPLVLVVPRALVGCDAHAVLRREPFIRYDQTLLGGQLAERYLREHAITPHERLELDNVMAIAALVDKGLGVALLPDWEPLWHSGMDIARVTLPHRAPTRRVGLISAIHGPRASLAQTFFTEAKAALREPSDAK</sequence>
<dbReference type="Pfam" id="PF03466">
    <property type="entry name" value="LysR_substrate"/>
    <property type="match status" value="1"/>
</dbReference>
<dbReference type="FunFam" id="1.10.10.10:FF:000001">
    <property type="entry name" value="LysR family transcriptional regulator"/>
    <property type="match status" value="1"/>
</dbReference>
<organism evidence="6 7">
    <name type="scientific">Ralstonia holmesii</name>
    <dbReference type="NCBI Taxonomy" id="3058602"/>
    <lineage>
        <taxon>Bacteria</taxon>
        <taxon>Pseudomonadati</taxon>
        <taxon>Pseudomonadota</taxon>
        <taxon>Betaproteobacteria</taxon>
        <taxon>Burkholderiales</taxon>
        <taxon>Burkholderiaceae</taxon>
        <taxon>Ralstonia</taxon>
    </lineage>
</organism>